<sequence length="284" mass="32615">METLTVGRAKLTWLNGGVTHMDGGAMFGVVPHPLWSKKYPHNDKNQIELRCDLILLQLDGKNMVIDSGIGRGKLNDKLKRNFGVLEESKVEDSLGEVGLTLEDIDIVLMTHLHFDHANGLTKPDGDDLVSTFPNATIYTSKVEWDEMRNPNMRSKNTYWEENWKPVQHQVKTFEVEVEIAPGLTMHHTSGHSDGHSVIKFKDGDESFVHMADLMPTHAHQNPLWVLAYDDFPVTSVHEKKKLQDEAYEAGSWFVFYHDAYYRAIKFDDEKQISESIERPRYEYN</sequence>
<evidence type="ECO:0000256" key="3">
    <source>
        <dbReference type="ARBA" id="ARBA00022801"/>
    </source>
</evidence>
<dbReference type="CDD" id="cd07728">
    <property type="entry name" value="YtnP-like_MBL-fold"/>
    <property type="match status" value="1"/>
</dbReference>
<evidence type="ECO:0000256" key="4">
    <source>
        <dbReference type="ARBA" id="ARBA00022833"/>
    </source>
</evidence>
<dbReference type="Pfam" id="PF00753">
    <property type="entry name" value="Lactamase_B"/>
    <property type="match status" value="1"/>
</dbReference>
<gene>
    <name evidence="6" type="ORF">ACFSW4_15340</name>
</gene>
<keyword evidence="3" id="KW-0378">Hydrolase</keyword>
<feature type="domain" description="Metallo-beta-lactamase" evidence="5">
    <location>
        <begin position="50"/>
        <end position="257"/>
    </location>
</feature>
<dbReference type="InterPro" id="IPR001279">
    <property type="entry name" value="Metallo-B-lactamas"/>
</dbReference>
<name>A0ABW5QEV1_9BACI</name>
<evidence type="ECO:0000313" key="7">
    <source>
        <dbReference type="Proteomes" id="UP001597452"/>
    </source>
</evidence>
<dbReference type="EMBL" id="JBHUMZ010000052">
    <property type="protein sequence ID" value="MFD2640242.1"/>
    <property type="molecule type" value="Genomic_DNA"/>
</dbReference>
<dbReference type="Proteomes" id="UP001597452">
    <property type="component" value="Unassembled WGS sequence"/>
</dbReference>
<evidence type="ECO:0000256" key="2">
    <source>
        <dbReference type="ARBA" id="ARBA00022723"/>
    </source>
</evidence>
<dbReference type="Gene3D" id="3.60.15.10">
    <property type="entry name" value="Ribonuclease Z/Hydroxyacylglutathione hydrolase-like"/>
    <property type="match status" value="1"/>
</dbReference>
<dbReference type="InterPro" id="IPR051013">
    <property type="entry name" value="MBL_superfamily_lactonases"/>
</dbReference>
<dbReference type="SMART" id="SM00849">
    <property type="entry name" value="Lactamase_B"/>
    <property type="match status" value="1"/>
</dbReference>
<keyword evidence="4" id="KW-0862">Zinc</keyword>
<comment type="caution">
    <text evidence="6">The sequence shown here is derived from an EMBL/GenBank/DDBJ whole genome shotgun (WGS) entry which is preliminary data.</text>
</comment>
<organism evidence="6 7">
    <name type="scientific">Piscibacillus salipiscarius</name>
    <dbReference type="NCBI Taxonomy" id="299480"/>
    <lineage>
        <taxon>Bacteria</taxon>
        <taxon>Bacillati</taxon>
        <taxon>Bacillota</taxon>
        <taxon>Bacilli</taxon>
        <taxon>Bacillales</taxon>
        <taxon>Bacillaceae</taxon>
        <taxon>Piscibacillus</taxon>
    </lineage>
</organism>
<reference evidence="7" key="1">
    <citation type="journal article" date="2019" name="Int. J. Syst. Evol. Microbiol.">
        <title>The Global Catalogue of Microorganisms (GCM) 10K type strain sequencing project: providing services to taxonomists for standard genome sequencing and annotation.</title>
        <authorList>
            <consortium name="The Broad Institute Genomics Platform"/>
            <consortium name="The Broad Institute Genome Sequencing Center for Infectious Disease"/>
            <person name="Wu L."/>
            <person name="Ma J."/>
        </authorList>
    </citation>
    <scope>NUCLEOTIDE SEQUENCE [LARGE SCALE GENOMIC DNA]</scope>
    <source>
        <strain evidence="7">TISTR 1571</strain>
    </source>
</reference>
<evidence type="ECO:0000259" key="5">
    <source>
        <dbReference type="SMART" id="SM00849"/>
    </source>
</evidence>
<dbReference type="PANTHER" id="PTHR42978">
    <property type="entry name" value="QUORUM-QUENCHING LACTONASE YTNP-RELATED-RELATED"/>
    <property type="match status" value="1"/>
</dbReference>
<evidence type="ECO:0000313" key="6">
    <source>
        <dbReference type="EMBL" id="MFD2640242.1"/>
    </source>
</evidence>
<dbReference type="SUPFAM" id="SSF56281">
    <property type="entry name" value="Metallo-hydrolase/oxidoreductase"/>
    <property type="match status" value="1"/>
</dbReference>
<dbReference type="PANTHER" id="PTHR42978:SF6">
    <property type="entry name" value="QUORUM-QUENCHING LACTONASE YTNP-RELATED"/>
    <property type="match status" value="1"/>
</dbReference>
<comment type="similarity">
    <text evidence="1">Belongs to the metallo-beta-lactamase superfamily.</text>
</comment>
<dbReference type="InterPro" id="IPR036866">
    <property type="entry name" value="RibonucZ/Hydroxyglut_hydro"/>
</dbReference>
<accession>A0ABW5QEV1</accession>
<keyword evidence="2" id="KW-0479">Metal-binding</keyword>
<evidence type="ECO:0000256" key="1">
    <source>
        <dbReference type="ARBA" id="ARBA00007749"/>
    </source>
</evidence>
<protein>
    <submittedName>
        <fullName evidence="6">MBL fold metallo-hydrolase</fullName>
    </submittedName>
</protein>
<keyword evidence="7" id="KW-1185">Reference proteome</keyword>
<dbReference type="RefSeq" id="WP_377330356.1">
    <property type="nucleotide sequence ID" value="NZ_JBHUMZ010000052.1"/>
</dbReference>
<proteinExistence type="inferred from homology"/>